<keyword evidence="2" id="KW-1185">Reference proteome</keyword>
<sequence length="156" mass="17577">MDFVDNLSSQDFQDQFYSVLKMLATIDIAFSRFDGAGDGRFEKGRNLFDGQPARVGLIVAASLYIIGRPGMERSQEERAKRTQKIVARTEQFTSMLKELGPEKLGEFLSLPVLNEVLDKRVGQVGRYERSVFSEAFAVLIQEGFDVPSMEPCWRAA</sequence>
<dbReference type="AlphaFoldDB" id="X7E826"/>
<evidence type="ECO:0000313" key="2">
    <source>
        <dbReference type="Proteomes" id="UP000022447"/>
    </source>
</evidence>
<organism evidence="1 2">
    <name type="scientific">Roseivivax halodurans JCM 10272</name>
    <dbReference type="NCBI Taxonomy" id="1449350"/>
    <lineage>
        <taxon>Bacteria</taxon>
        <taxon>Pseudomonadati</taxon>
        <taxon>Pseudomonadota</taxon>
        <taxon>Alphaproteobacteria</taxon>
        <taxon>Rhodobacterales</taxon>
        <taxon>Roseobacteraceae</taxon>
        <taxon>Roseivivax</taxon>
    </lineage>
</organism>
<reference evidence="1 2" key="1">
    <citation type="submission" date="2014-01" db="EMBL/GenBank/DDBJ databases">
        <title>Roseivivax halodurans JCM 10272 Genome Sequencing.</title>
        <authorList>
            <person name="Lai Q."/>
            <person name="Li G."/>
            <person name="Shao Z."/>
        </authorList>
    </citation>
    <scope>NUCLEOTIDE SEQUENCE [LARGE SCALE GENOMIC DNA]</scope>
    <source>
        <strain evidence="1 2">JCM 10272</strain>
    </source>
</reference>
<dbReference type="EMBL" id="JALZ01000065">
    <property type="protein sequence ID" value="ETX11980.1"/>
    <property type="molecule type" value="Genomic_DNA"/>
</dbReference>
<dbReference type="Proteomes" id="UP000022447">
    <property type="component" value="Unassembled WGS sequence"/>
</dbReference>
<protein>
    <submittedName>
        <fullName evidence="1">Uncharacterized protein</fullName>
    </submittedName>
</protein>
<evidence type="ECO:0000313" key="1">
    <source>
        <dbReference type="EMBL" id="ETX11980.1"/>
    </source>
</evidence>
<name>X7E826_9RHOB</name>
<accession>X7E826</accession>
<proteinExistence type="predicted"/>
<comment type="caution">
    <text evidence="1">The sequence shown here is derived from an EMBL/GenBank/DDBJ whole genome shotgun (WGS) entry which is preliminary data.</text>
</comment>
<dbReference type="eggNOG" id="ENOG502ZC07">
    <property type="taxonomic scope" value="Bacteria"/>
</dbReference>
<gene>
    <name evidence="1" type="ORF">OCH239_18845</name>
</gene>